<evidence type="ECO:0000313" key="2">
    <source>
        <dbReference type="Proteomes" id="UP000601435"/>
    </source>
</evidence>
<name>A0A813BT85_9DINO</name>
<dbReference type="AlphaFoldDB" id="A0A813BT85"/>
<gene>
    <name evidence="1" type="ORF">SNEC2469_LOCUS31332</name>
</gene>
<accession>A0A813BT85</accession>
<evidence type="ECO:0000313" key="1">
    <source>
        <dbReference type="EMBL" id="CAE7915094.1"/>
    </source>
</evidence>
<feature type="non-terminal residue" evidence="1">
    <location>
        <position position="1"/>
    </location>
</feature>
<dbReference type="Proteomes" id="UP000601435">
    <property type="component" value="Unassembled WGS sequence"/>
</dbReference>
<protein>
    <submittedName>
        <fullName evidence="1">Uncharacterized protein</fullName>
    </submittedName>
</protein>
<reference evidence="1" key="1">
    <citation type="submission" date="2021-02" db="EMBL/GenBank/DDBJ databases">
        <authorList>
            <person name="Dougan E. K."/>
            <person name="Rhodes N."/>
            <person name="Thang M."/>
            <person name="Chan C."/>
        </authorList>
    </citation>
    <scope>NUCLEOTIDE SEQUENCE</scope>
</reference>
<keyword evidence="2" id="KW-1185">Reference proteome</keyword>
<proteinExistence type="predicted"/>
<comment type="caution">
    <text evidence="1">The sequence shown here is derived from an EMBL/GenBank/DDBJ whole genome shotgun (WGS) entry which is preliminary data.</text>
</comment>
<organism evidence="1 2">
    <name type="scientific">Symbiodinium necroappetens</name>
    <dbReference type="NCBI Taxonomy" id="1628268"/>
    <lineage>
        <taxon>Eukaryota</taxon>
        <taxon>Sar</taxon>
        <taxon>Alveolata</taxon>
        <taxon>Dinophyceae</taxon>
        <taxon>Suessiales</taxon>
        <taxon>Symbiodiniaceae</taxon>
        <taxon>Symbiodinium</taxon>
    </lineage>
</organism>
<dbReference type="EMBL" id="CAJNJA010075481">
    <property type="protein sequence ID" value="CAE7915094.1"/>
    <property type="molecule type" value="Genomic_DNA"/>
</dbReference>
<dbReference type="OrthoDB" id="10633511at2759"/>
<sequence length="258" mass="28159">IADEPSRMRLFQDYIECGGNVNQIIAKHEQSLREAQVSQIRFGFRTIADPECPDDSLYFVFVEINVDDIREIQRITKLELAGQIDAEMLKAFTEAGGVLDPRKQLALGNGVSADTMGKALQMMGSGAPASGAAKAKAKASKGKADPSKATKVGRQELLQVGDRCINTFVDCLCSIRDYAFKLKPLKLSATLIDQLLALEKSFSQKATISQSFVVDSVSIGVVVCVAGWGSAEPCVDEEEQEQILQKHHVRGQKLLKDK</sequence>